<feature type="transmembrane region" description="Helical" evidence="3">
    <location>
        <begin position="6"/>
        <end position="28"/>
    </location>
</feature>
<dbReference type="RefSeq" id="WP_283413376.1">
    <property type="nucleotide sequence ID" value="NZ_FXUA01000004.1"/>
</dbReference>
<keyword evidence="5" id="KW-1185">Reference proteome</keyword>
<feature type="transmembrane region" description="Helical" evidence="3">
    <location>
        <begin position="241"/>
        <end position="258"/>
    </location>
</feature>
<feature type="compositionally biased region" description="Low complexity" evidence="2">
    <location>
        <begin position="366"/>
        <end position="376"/>
    </location>
</feature>
<keyword evidence="1" id="KW-0175">Coiled coil</keyword>
<keyword evidence="3" id="KW-1133">Transmembrane helix</keyword>
<dbReference type="Proteomes" id="UP001157915">
    <property type="component" value="Unassembled WGS sequence"/>
</dbReference>
<keyword evidence="3" id="KW-0472">Membrane</keyword>
<name>A0ABY1P416_9BACT</name>
<keyword evidence="3" id="KW-0812">Transmembrane</keyword>
<evidence type="ECO:0000256" key="2">
    <source>
        <dbReference type="SAM" id="MobiDB-lite"/>
    </source>
</evidence>
<evidence type="ECO:0000256" key="1">
    <source>
        <dbReference type="SAM" id="Coils"/>
    </source>
</evidence>
<feature type="region of interest" description="Disordered" evidence="2">
    <location>
        <begin position="360"/>
        <end position="383"/>
    </location>
</feature>
<reference evidence="4 5" key="1">
    <citation type="submission" date="2017-05" db="EMBL/GenBank/DDBJ databases">
        <authorList>
            <person name="Varghese N."/>
            <person name="Submissions S."/>
        </authorList>
    </citation>
    <scope>NUCLEOTIDE SEQUENCE [LARGE SCALE GENOMIC DNA]</scope>
    <source>
        <strain evidence="4 5">DSM 15360</strain>
    </source>
</reference>
<evidence type="ECO:0000256" key="3">
    <source>
        <dbReference type="SAM" id="Phobius"/>
    </source>
</evidence>
<comment type="caution">
    <text evidence="4">The sequence shown here is derived from an EMBL/GenBank/DDBJ whole genome shotgun (WGS) entry which is preliminary data.</text>
</comment>
<proteinExistence type="predicted"/>
<sequence length="383" mass="43423">MTGLIVLDTFISLVFIFLLYSLFTMTLIESLTSIFSSRAKNLMAGIERLLADENESNKANHTIVNLFWAKTNSGLTKAFYSHPSIRYLGPKGINSKPSYISSDCFSSTLVDLLQKGTNSNQVENINAALGIIPKFELEELEADIRELKEEIKVLKGLESVDEFEIESAKQELSYLQLELENRTKTKNPFLPKDFSIGADTKYQFNLLWNEAGDDIEKFKGLLEQWYNEQMDRISGWYKRKLSLLTFILGFIIACSFKVDTIQLAMELSKNEDLRAIYVEGAKELIANNETLDSVKLDNNRQYFDKKLQENNLVFSVTDISFKDIKFLNWIGFLITAFAISLGAPFWFDLLSKLMRVRTSLQPADPSSSGTSTSTETKNTKAVG</sequence>
<evidence type="ECO:0000313" key="5">
    <source>
        <dbReference type="Proteomes" id="UP001157915"/>
    </source>
</evidence>
<accession>A0ABY1P416</accession>
<feature type="coiled-coil region" evidence="1">
    <location>
        <begin position="137"/>
        <end position="185"/>
    </location>
</feature>
<dbReference type="EMBL" id="FXUA01000004">
    <property type="protein sequence ID" value="SMP25969.1"/>
    <property type="molecule type" value="Genomic_DNA"/>
</dbReference>
<feature type="transmembrane region" description="Helical" evidence="3">
    <location>
        <begin position="326"/>
        <end position="347"/>
    </location>
</feature>
<evidence type="ECO:0000313" key="4">
    <source>
        <dbReference type="EMBL" id="SMP25969.1"/>
    </source>
</evidence>
<organism evidence="4 5">
    <name type="scientific">Algoriphagus winogradskyi</name>
    <dbReference type="NCBI Taxonomy" id="237017"/>
    <lineage>
        <taxon>Bacteria</taxon>
        <taxon>Pseudomonadati</taxon>
        <taxon>Bacteroidota</taxon>
        <taxon>Cytophagia</taxon>
        <taxon>Cytophagales</taxon>
        <taxon>Cyclobacteriaceae</taxon>
        <taxon>Algoriphagus</taxon>
    </lineage>
</organism>
<gene>
    <name evidence="4" type="ORF">SAMN06265367_104270</name>
</gene>
<protein>
    <submittedName>
        <fullName evidence="4">Uncharacterized protein</fullName>
    </submittedName>
</protein>